<evidence type="ECO:0000259" key="12">
    <source>
        <dbReference type="SMART" id="SM00727"/>
    </source>
</evidence>
<evidence type="ECO:0000256" key="4">
    <source>
        <dbReference type="ARBA" id="ARBA00022803"/>
    </source>
</evidence>
<comment type="function">
    <text evidence="5">Acts as a co-chaperone and mediates the association of the chaperones HSP70 and HSP90 probably facilitating substrate transfer from HSP70 to HSP90. Stimulates HSP70 ATPase activity and, in contrast, inhibits HSP90 ATPase activity.</text>
</comment>
<feature type="repeat" description="TPR" evidence="9">
    <location>
        <begin position="414"/>
        <end position="447"/>
    </location>
</feature>
<dbReference type="PROSITE" id="PS50005">
    <property type="entry name" value="TPR"/>
    <property type="match status" value="6"/>
</dbReference>
<dbReference type="SUPFAM" id="SSF48452">
    <property type="entry name" value="TPR-like"/>
    <property type="match status" value="3"/>
</dbReference>
<dbReference type="GO" id="GO:0005737">
    <property type="term" value="C:cytoplasm"/>
    <property type="evidence" value="ECO:0007669"/>
    <property type="project" value="UniProtKB-SubCell"/>
</dbReference>
<proteinExistence type="predicted"/>
<dbReference type="FunFam" id="1.25.40.10:FF:000020">
    <property type="entry name" value="Stress-induced phosphoprotein 1"/>
    <property type="match status" value="1"/>
</dbReference>
<evidence type="ECO:0000256" key="9">
    <source>
        <dbReference type="PROSITE-ProRule" id="PRU00339"/>
    </source>
</evidence>
<feature type="repeat" description="TPR" evidence="9">
    <location>
        <begin position="380"/>
        <end position="413"/>
    </location>
</feature>
<evidence type="ECO:0000256" key="10">
    <source>
        <dbReference type="SAM" id="Coils"/>
    </source>
</evidence>
<dbReference type="InterPro" id="IPR006636">
    <property type="entry name" value="STI1_HS-bd"/>
</dbReference>
<evidence type="ECO:0000256" key="3">
    <source>
        <dbReference type="ARBA" id="ARBA00022737"/>
    </source>
</evidence>
<feature type="domain" description="STI1" evidence="12">
    <location>
        <begin position="135"/>
        <end position="174"/>
    </location>
</feature>
<dbReference type="Gene3D" id="1.25.40.10">
    <property type="entry name" value="Tetratricopeptide repeat domain"/>
    <property type="match status" value="3"/>
</dbReference>
<comment type="caution">
    <text evidence="13">The sequence shown here is derived from an EMBL/GenBank/DDBJ whole genome shotgun (WGS) entry which is preliminary data.</text>
</comment>
<dbReference type="FunFam" id="1.10.260.100:FF:000004">
    <property type="entry name" value="Putative stress-induced-phosphoprotein 1"/>
    <property type="match status" value="1"/>
</dbReference>
<evidence type="ECO:0000256" key="6">
    <source>
        <dbReference type="ARBA" id="ARBA00066016"/>
    </source>
</evidence>
<dbReference type="PANTHER" id="PTHR22904:SF523">
    <property type="entry name" value="STRESS-INDUCED-PHOSPHOPROTEIN 1"/>
    <property type="match status" value="1"/>
</dbReference>
<evidence type="ECO:0000256" key="11">
    <source>
        <dbReference type="SAM" id="MobiDB-lite"/>
    </source>
</evidence>
<comment type="subcellular location">
    <subcellularLocation>
        <location evidence="1">Cytoplasm</location>
    </subcellularLocation>
</comment>
<dbReference type="SMART" id="SM00028">
    <property type="entry name" value="TPR"/>
    <property type="match status" value="9"/>
</dbReference>
<evidence type="ECO:0000256" key="1">
    <source>
        <dbReference type="ARBA" id="ARBA00004496"/>
    </source>
</evidence>
<reference evidence="13" key="1">
    <citation type="submission" date="2023-08" db="EMBL/GenBank/DDBJ databases">
        <title>Reference Genome Resource for the Citrus Pathogen Phytophthora citrophthora.</title>
        <authorList>
            <person name="Moller H."/>
            <person name="Coetzee B."/>
            <person name="Rose L.J."/>
            <person name="Van Niekerk J.M."/>
        </authorList>
    </citation>
    <scope>NUCLEOTIDE SEQUENCE</scope>
    <source>
        <strain evidence="13">STE-U-9442</strain>
    </source>
</reference>
<evidence type="ECO:0000313" key="13">
    <source>
        <dbReference type="EMBL" id="KAK1946212.1"/>
    </source>
</evidence>
<evidence type="ECO:0000256" key="8">
    <source>
        <dbReference type="ARBA" id="ARBA00076447"/>
    </source>
</evidence>
<feature type="region of interest" description="Disordered" evidence="11">
    <location>
        <begin position="195"/>
        <end position="241"/>
    </location>
</feature>
<keyword evidence="14" id="KW-1185">Reference proteome</keyword>
<evidence type="ECO:0000256" key="2">
    <source>
        <dbReference type="ARBA" id="ARBA00022490"/>
    </source>
</evidence>
<feature type="compositionally biased region" description="Pro residues" evidence="11">
    <location>
        <begin position="205"/>
        <end position="221"/>
    </location>
</feature>
<protein>
    <recommendedName>
        <fullName evidence="7">Hsp70-Hsp90 organising protein</fullName>
    </recommendedName>
    <alternativeName>
        <fullName evidence="8">Stress-inducible protein 1</fullName>
    </alternativeName>
</protein>
<organism evidence="13 14">
    <name type="scientific">Phytophthora citrophthora</name>
    <dbReference type="NCBI Taxonomy" id="4793"/>
    <lineage>
        <taxon>Eukaryota</taxon>
        <taxon>Sar</taxon>
        <taxon>Stramenopiles</taxon>
        <taxon>Oomycota</taxon>
        <taxon>Peronosporomycetes</taxon>
        <taxon>Peronosporales</taxon>
        <taxon>Peronosporaceae</taxon>
        <taxon>Phytophthora</taxon>
    </lineage>
</organism>
<dbReference type="Pfam" id="PF13414">
    <property type="entry name" value="TPR_11"/>
    <property type="match status" value="2"/>
</dbReference>
<name>A0AAD9GWX5_9STRA</name>
<evidence type="ECO:0000256" key="7">
    <source>
        <dbReference type="ARBA" id="ARBA00074766"/>
    </source>
</evidence>
<accession>A0AAD9GWX5</accession>
<dbReference type="FunFam" id="1.10.260.100:FF:000002">
    <property type="entry name" value="Stress-induced-phosphoprotein 1 (Hsp70/Hsp90-organizing)"/>
    <property type="match status" value="1"/>
</dbReference>
<evidence type="ECO:0000256" key="5">
    <source>
        <dbReference type="ARBA" id="ARBA00056105"/>
    </source>
</evidence>
<keyword evidence="10" id="KW-0175">Coiled coil</keyword>
<dbReference type="Pfam" id="PF13181">
    <property type="entry name" value="TPR_8"/>
    <property type="match status" value="1"/>
</dbReference>
<dbReference type="Pfam" id="PF00515">
    <property type="entry name" value="TPR_1"/>
    <property type="match status" value="1"/>
</dbReference>
<dbReference type="Gene3D" id="1.10.260.100">
    <property type="match status" value="2"/>
</dbReference>
<evidence type="ECO:0000313" key="14">
    <source>
        <dbReference type="Proteomes" id="UP001259832"/>
    </source>
</evidence>
<comment type="subunit">
    <text evidence="6">Monomer. Homodimer. Forms a complex composed of HOP and chaperones HSP70 and HSP90; the interaction is stronger in the absence of ATP. Interacts (via TPR 1, 2, 3, 7, 8 and 9 repeats) with HSP70 (via C-terminus); the interaction is direct and is stronger in the absence of ATP. Interacts (via TPR 4, 5 and 6 repeats) with HSP90 (via C-terminus); the interaction is direct.</text>
</comment>
<feature type="coiled-coil region" evidence="10">
    <location>
        <begin position="345"/>
        <end position="372"/>
    </location>
</feature>
<keyword evidence="4 9" id="KW-0802">TPR repeat</keyword>
<dbReference type="PANTHER" id="PTHR22904">
    <property type="entry name" value="TPR REPEAT CONTAINING PROTEIN"/>
    <property type="match status" value="1"/>
</dbReference>
<feature type="repeat" description="TPR" evidence="9">
    <location>
        <begin position="5"/>
        <end position="38"/>
    </location>
</feature>
<feature type="domain" description="STI1" evidence="12">
    <location>
        <begin position="511"/>
        <end position="550"/>
    </location>
</feature>
<dbReference type="InterPro" id="IPR041243">
    <property type="entry name" value="STI1/HOP_DP"/>
</dbReference>
<feature type="compositionally biased region" description="Basic residues" evidence="11">
    <location>
        <begin position="565"/>
        <end position="580"/>
    </location>
</feature>
<feature type="repeat" description="TPR" evidence="9">
    <location>
        <begin position="448"/>
        <end position="481"/>
    </location>
</feature>
<keyword evidence="2" id="KW-0963">Cytoplasm</keyword>
<dbReference type="FunFam" id="1.25.40.10:FF:000010">
    <property type="entry name" value="Stress-induced phosphoprotein 1"/>
    <property type="match status" value="1"/>
</dbReference>
<dbReference type="AlphaFoldDB" id="A0AAD9GWX5"/>
<dbReference type="EMBL" id="JASMQC010000003">
    <property type="protein sequence ID" value="KAK1946212.1"/>
    <property type="molecule type" value="Genomic_DNA"/>
</dbReference>
<dbReference type="InterPro" id="IPR011990">
    <property type="entry name" value="TPR-like_helical_dom_sf"/>
</dbReference>
<dbReference type="Pfam" id="PF17830">
    <property type="entry name" value="STI1-HOP_DP"/>
    <property type="match status" value="2"/>
</dbReference>
<dbReference type="InterPro" id="IPR019734">
    <property type="entry name" value="TPR_rpt"/>
</dbReference>
<dbReference type="FunFam" id="1.25.40.10:FF:000210">
    <property type="entry name" value="Hsp70/Hsp90 organizing protein"/>
    <property type="match status" value="1"/>
</dbReference>
<dbReference type="GO" id="GO:0051879">
    <property type="term" value="F:Hsp90 protein binding"/>
    <property type="evidence" value="ECO:0007669"/>
    <property type="project" value="TreeGrafter"/>
</dbReference>
<keyword evidence="3" id="KW-0677">Repeat</keyword>
<feature type="compositionally biased region" description="Basic and acidic residues" evidence="11">
    <location>
        <begin position="230"/>
        <end position="241"/>
    </location>
</feature>
<sequence length="1262" mass="141214">MAQTAAEWKAKGNAALSAGNPKEAVDCYTQAIALDPNDHVFYSNRSAAYLSLDDAAHALEDAELCIKTKPDWPKAYSRKGAALHALKRYDEATGAYQDGLKVDASNAACLSGLEEVKKAQAAASQAFNPLANAFGPDMFGKIATNPRLAPMLGDPAFVKVLHEIQSDPSKINEHIKDSRVMTVLGELMGLNINMDGADDEEMPAAPTPAPKAQPTPVPEPTPMEEDLTEEEKAERAVKKAADDAKQRGNAFYKQKKFSEAIECYNEAIEKDGTNMSYYSNLAAVKLEMGQFDACIADCKKAIEVGRANRADYALIAKAYVRIGNAHLKKGETEENLTAAIDSYEGAQMENRTKDVERKIKALQVKLRKAKELAYIDPEKALAAKNEGNEFFKNGEFPKAVERYTEAIKRDPSCAVYYANRAAAYTKLTSFNEAKKDCEKAIELDPKYVKAYSRMGAIQCFMKEFHKARESYEKGLALDPNHQECLDGLRNVMYKIQSGDTDEERAAHGMADPEIQAILRDPVMQNVLNDFQTDPMGAQRHLQNPGIMAKIEKLIAAGVLQTNMAKRRAASGASKPKKPRHSSPTDAATLPDLVTLLHLQLLPFLTPHDLSRLLRCLSNLLKTELKESLATSGLKSFYERESVHFGQKCCSDWHQLVPEEAEGGEGSCLECFTAPPKDLPLPRALNARVHLLEAACLADEGFYAVCDGVLQMHYGQFATPRFGSMQPVVFSLAAALEKQRDAVEINVGKRRNVKKQVEDDVIDTDDVAQLTRLMDEVQMGVGTQFFSGRKQNCTPTNAVEAHWRGIVVDLKTGTTTCRYCHYITEHSSKHRCERCTQVFARMLQQHCVALYQPLKLFMFRHLKHVRYVKPCRGWNCTNDDFQGDNLMDLIAGFTPAGVLCGVYLTDLRILPRMISDRLASMNRNKRQKTEESREVNLNSEEIQPFLSDLVSLLPRSFTEFLSPEDALNLLVHCSLSISLDVRDAIATQGLKTFFDREETHFGKEWMRDWHHLLPPKPDYRDCSCSDLPLPRLLNARHHLLEAMCLIYQGIQPHCFQVLQLDRSFEHRQHGVLQPVVFSLAAALKEQLNGEKNNGQSPNLINVKDVAELTRLMDSLETNFGTRFFCSGQMSSPTSMVEAHWKNIHVDLSTDTTFCHFCNANTNSMVEGPLNPQFREAEYQFLMRQHCRDVYQPLKKFMVRHLEHVRYVSCGSEWLGLIAGFSSGGVLCGVYLMDVRAGVNDRLAPGAYPFDESAIDLTRLRIAY</sequence>
<gene>
    <name evidence="13" type="ORF">P3T76_001765</name>
</gene>
<dbReference type="Proteomes" id="UP001259832">
    <property type="component" value="Unassembled WGS sequence"/>
</dbReference>
<feature type="repeat" description="TPR" evidence="9">
    <location>
        <begin position="241"/>
        <end position="274"/>
    </location>
</feature>
<feature type="region of interest" description="Disordered" evidence="11">
    <location>
        <begin position="565"/>
        <end position="586"/>
    </location>
</feature>
<feature type="repeat" description="TPR" evidence="9">
    <location>
        <begin position="73"/>
        <end position="106"/>
    </location>
</feature>
<dbReference type="SMART" id="SM00727">
    <property type="entry name" value="STI1"/>
    <property type="match status" value="2"/>
</dbReference>